<dbReference type="Proteomes" id="UP000199501">
    <property type="component" value="Unassembled WGS sequence"/>
</dbReference>
<dbReference type="RefSeq" id="WP_091452102.1">
    <property type="nucleotide sequence ID" value="NZ_FMZZ01000008.1"/>
</dbReference>
<sequence>MSDEDQIRPLLHVVRGEPDDVELAALTAVVAAAAAAGGDAPEPAAPSAWAARDTQVRRPLPHGPGAWRASGLPR</sequence>
<dbReference type="GO" id="GO:0004658">
    <property type="term" value="F:propionyl-CoA carboxylase activity"/>
    <property type="evidence" value="ECO:0007669"/>
    <property type="project" value="InterPro"/>
</dbReference>
<dbReference type="GO" id="GO:0003989">
    <property type="term" value="F:acetyl-CoA carboxylase activity"/>
    <property type="evidence" value="ECO:0007669"/>
    <property type="project" value="InterPro"/>
</dbReference>
<protein>
    <submittedName>
        <fullName evidence="2">Acyl-CoA carboxylase epsilon subunit</fullName>
    </submittedName>
</protein>
<dbReference type="EMBL" id="FMZZ01000008">
    <property type="protein sequence ID" value="SDD20452.1"/>
    <property type="molecule type" value="Genomic_DNA"/>
</dbReference>
<dbReference type="AlphaFoldDB" id="A0A1G6SUA9"/>
<evidence type="ECO:0000313" key="2">
    <source>
        <dbReference type="EMBL" id="SDD20452.1"/>
    </source>
</evidence>
<feature type="compositionally biased region" description="Low complexity" evidence="1">
    <location>
        <begin position="36"/>
        <end position="51"/>
    </location>
</feature>
<evidence type="ECO:0000256" key="1">
    <source>
        <dbReference type="SAM" id="MobiDB-lite"/>
    </source>
</evidence>
<accession>A0A1G6SUA9</accession>
<keyword evidence="3" id="KW-1185">Reference proteome</keyword>
<gene>
    <name evidence="2" type="ORF">SAMN05216174_108181</name>
</gene>
<dbReference type="InterPro" id="IPR032716">
    <property type="entry name" value="ACC_epsilon"/>
</dbReference>
<reference evidence="3" key="1">
    <citation type="submission" date="2016-10" db="EMBL/GenBank/DDBJ databases">
        <authorList>
            <person name="Varghese N."/>
            <person name="Submissions S."/>
        </authorList>
    </citation>
    <scope>NUCLEOTIDE SEQUENCE [LARGE SCALE GENOMIC DNA]</scope>
    <source>
        <strain evidence="3">IBRC-M 10403</strain>
    </source>
</reference>
<dbReference type="STRING" id="1271860.SAMN05216174_108181"/>
<dbReference type="Pfam" id="PF13822">
    <property type="entry name" value="ACC_epsilon"/>
    <property type="match status" value="1"/>
</dbReference>
<feature type="region of interest" description="Disordered" evidence="1">
    <location>
        <begin position="36"/>
        <end position="74"/>
    </location>
</feature>
<organism evidence="2 3">
    <name type="scientific">Actinokineospora iranica</name>
    <dbReference type="NCBI Taxonomy" id="1271860"/>
    <lineage>
        <taxon>Bacteria</taxon>
        <taxon>Bacillati</taxon>
        <taxon>Actinomycetota</taxon>
        <taxon>Actinomycetes</taxon>
        <taxon>Pseudonocardiales</taxon>
        <taxon>Pseudonocardiaceae</taxon>
        <taxon>Actinokineospora</taxon>
    </lineage>
</organism>
<evidence type="ECO:0000313" key="3">
    <source>
        <dbReference type="Proteomes" id="UP000199501"/>
    </source>
</evidence>
<proteinExistence type="predicted"/>
<name>A0A1G6SUA9_9PSEU</name>